<dbReference type="EMBL" id="FP565575">
    <property type="protein sequence ID" value="CBE69967.1"/>
    <property type="molecule type" value="Genomic_DNA"/>
</dbReference>
<accession>D5MLR0</accession>
<dbReference type="HOGENOM" id="CLU_2552013_0_0_0"/>
<proteinExistence type="predicted"/>
<organism evidence="1 2">
    <name type="scientific">Methylomirabilis oxygeniifera</name>
    <dbReference type="NCBI Taxonomy" id="671143"/>
    <lineage>
        <taxon>Bacteria</taxon>
        <taxon>Candidatus Methylomirabilota</taxon>
        <taxon>Candidatus Methylomirabilia</taxon>
        <taxon>Candidatus Methylomirabilales</taxon>
        <taxon>Candidatus Methylomirabilaceae</taxon>
        <taxon>Candidatus Methylomirabilis</taxon>
    </lineage>
</organism>
<sequence>MLLTLLLLFVCLGCLSTRNNGLQEDVILFYNVRNKINVVFHNHKVYSLSGIVLLIGVIGKFPDVTTSQMKEYLFERDPSFLL</sequence>
<dbReference type="Proteomes" id="UP000006898">
    <property type="component" value="Chromosome"/>
</dbReference>
<name>D5MLR0_METO1</name>
<dbReference type="AlphaFoldDB" id="D5MLR0"/>
<evidence type="ECO:0000313" key="1">
    <source>
        <dbReference type="EMBL" id="CBE69967.1"/>
    </source>
</evidence>
<dbReference type="KEGG" id="mox:DAMO_2894"/>
<protein>
    <submittedName>
        <fullName evidence="1">Uncharacterized protein</fullName>
    </submittedName>
</protein>
<evidence type="ECO:0000313" key="2">
    <source>
        <dbReference type="Proteomes" id="UP000006898"/>
    </source>
</evidence>
<gene>
    <name evidence="1" type="ORF">DAMO_2894</name>
</gene>
<reference evidence="1 2" key="1">
    <citation type="journal article" date="2010" name="Nature">
        <title>Nitrite-driven anaerobic methane oxidation by oxygenic bacteria.</title>
        <authorList>
            <person name="Ettwig K.F."/>
            <person name="Butler M.K."/>
            <person name="Le Paslier D."/>
            <person name="Pelletier E."/>
            <person name="Mangenot S."/>
            <person name="Kuypers M.M.M."/>
            <person name="Schreiber F."/>
            <person name="Dutilh B.E."/>
            <person name="Zedelius J."/>
            <person name="de Beer D."/>
            <person name="Gloerich J."/>
            <person name="Wessels H.J.C.T."/>
            <person name="van Allen T."/>
            <person name="Luesken F."/>
            <person name="Wu M."/>
            <person name="van de Pas-Schoonen K.T."/>
            <person name="Op den Camp H.J.M."/>
            <person name="Janssen-Megens E.M."/>
            <person name="Francoijs K-J."/>
            <person name="Stunnenberg H."/>
            <person name="Weissenbach J."/>
            <person name="Jetten M.S.M."/>
            <person name="Strous M."/>
        </authorList>
    </citation>
    <scope>NUCLEOTIDE SEQUENCE [LARGE SCALE GENOMIC DNA]</scope>
</reference>